<evidence type="ECO:0000256" key="2">
    <source>
        <dbReference type="ARBA" id="ARBA00022833"/>
    </source>
</evidence>
<evidence type="ECO:0000256" key="3">
    <source>
        <dbReference type="ARBA" id="ARBA00023002"/>
    </source>
</evidence>
<dbReference type="SUPFAM" id="SSF51735">
    <property type="entry name" value="NAD(P)-binding Rossmann-fold domains"/>
    <property type="match status" value="1"/>
</dbReference>
<dbReference type="Pfam" id="PF00107">
    <property type="entry name" value="ADH_zinc_N"/>
    <property type="match status" value="1"/>
</dbReference>
<keyword evidence="2" id="KW-0862">Zinc</keyword>
<feature type="domain" description="Alcohol dehydrogenase-like C-terminal" evidence="4">
    <location>
        <begin position="135"/>
        <end position="244"/>
    </location>
</feature>
<dbReference type="PANTHER" id="PTHR43401">
    <property type="entry name" value="L-THREONINE 3-DEHYDROGENASE"/>
    <property type="match status" value="1"/>
</dbReference>
<proteinExistence type="predicted"/>
<dbReference type="InterPro" id="IPR013154">
    <property type="entry name" value="ADH-like_N"/>
</dbReference>
<dbReference type="EMBL" id="UINC01200230">
    <property type="protein sequence ID" value="SVE19017.1"/>
    <property type="molecule type" value="Genomic_DNA"/>
</dbReference>
<evidence type="ECO:0000256" key="1">
    <source>
        <dbReference type="ARBA" id="ARBA00022723"/>
    </source>
</evidence>
<dbReference type="Pfam" id="PF08240">
    <property type="entry name" value="ADH_N"/>
    <property type="match status" value="1"/>
</dbReference>
<feature type="non-terminal residue" evidence="6">
    <location>
        <position position="246"/>
    </location>
</feature>
<name>A0A383BFX0_9ZZZZ</name>
<dbReference type="GO" id="GO:0016491">
    <property type="term" value="F:oxidoreductase activity"/>
    <property type="evidence" value="ECO:0007669"/>
    <property type="project" value="UniProtKB-KW"/>
</dbReference>
<gene>
    <name evidence="6" type="ORF">METZ01_LOCUS471871</name>
</gene>
<dbReference type="Gene3D" id="3.90.180.10">
    <property type="entry name" value="Medium-chain alcohol dehydrogenases, catalytic domain"/>
    <property type="match status" value="1"/>
</dbReference>
<dbReference type="PROSITE" id="PS00059">
    <property type="entry name" value="ADH_ZINC"/>
    <property type="match status" value="1"/>
</dbReference>
<feature type="non-terminal residue" evidence="6">
    <location>
        <position position="1"/>
    </location>
</feature>
<organism evidence="6">
    <name type="scientific">marine metagenome</name>
    <dbReference type="NCBI Taxonomy" id="408172"/>
    <lineage>
        <taxon>unclassified sequences</taxon>
        <taxon>metagenomes</taxon>
        <taxon>ecological metagenomes</taxon>
    </lineage>
</organism>
<dbReference type="Gene3D" id="3.40.50.720">
    <property type="entry name" value="NAD(P)-binding Rossmann-like Domain"/>
    <property type="match status" value="1"/>
</dbReference>
<evidence type="ECO:0000259" key="4">
    <source>
        <dbReference type="Pfam" id="PF00107"/>
    </source>
</evidence>
<dbReference type="GO" id="GO:0008270">
    <property type="term" value="F:zinc ion binding"/>
    <property type="evidence" value="ECO:0007669"/>
    <property type="project" value="InterPro"/>
</dbReference>
<dbReference type="InterPro" id="IPR011032">
    <property type="entry name" value="GroES-like_sf"/>
</dbReference>
<evidence type="ECO:0000313" key="6">
    <source>
        <dbReference type="EMBL" id="SVE19017.1"/>
    </source>
</evidence>
<sequence>DLHFYRSTPTELGIRKGLVVGHEPSGIVRKTGSGATMFQIGDRVTVNHTLGCGKCMYCFQGETVLCAENRGIAIAGYGGDTNLLAIPETTCIPLIDNLSFIDGTFVACTGATAYNAAKRVISNDENNIAIFGLGPVGLSCILILQKMGAYVVGIDPNSKRREFAASLGVTNVSDFDTIINLKKQSPNLSGFNGSIETSGSFFAQSVAIDILAPKGRAVYLGLSKGKPSISPEQFIHKQITIIGSKV</sequence>
<feature type="domain" description="Alcohol dehydrogenase-like N-terminal" evidence="5">
    <location>
        <begin position="14"/>
        <end position="94"/>
    </location>
</feature>
<protein>
    <submittedName>
        <fullName evidence="6">Uncharacterized protein</fullName>
    </submittedName>
</protein>
<keyword evidence="3" id="KW-0560">Oxidoreductase</keyword>
<dbReference type="PANTHER" id="PTHR43401:SF5">
    <property type="entry name" value="ALCOHOL DEHYDROGENASE-RELATED"/>
    <property type="match status" value="1"/>
</dbReference>
<keyword evidence="1" id="KW-0479">Metal-binding</keyword>
<dbReference type="InterPro" id="IPR002328">
    <property type="entry name" value="ADH_Zn_CS"/>
</dbReference>
<dbReference type="InterPro" id="IPR050129">
    <property type="entry name" value="Zn_alcohol_dh"/>
</dbReference>
<dbReference type="InterPro" id="IPR013149">
    <property type="entry name" value="ADH-like_C"/>
</dbReference>
<dbReference type="SUPFAM" id="SSF50129">
    <property type="entry name" value="GroES-like"/>
    <property type="match status" value="1"/>
</dbReference>
<reference evidence="6" key="1">
    <citation type="submission" date="2018-05" db="EMBL/GenBank/DDBJ databases">
        <authorList>
            <person name="Lanie J.A."/>
            <person name="Ng W.-L."/>
            <person name="Kazmierczak K.M."/>
            <person name="Andrzejewski T.M."/>
            <person name="Davidsen T.M."/>
            <person name="Wayne K.J."/>
            <person name="Tettelin H."/>
            <person name="Glass J.I."/>
            <person name="Rusch D."/>
            <person name="Podicherti R."/>
            <person name="Tsui H.-C.T."/>
            <person name="Winkler M.E."/>
        </authorList>
    </citation>
    <scope>NUCLEOTIDE SEQUENCE</scope>
</reference>
<accession>A0A383BFX0</accession>
<evidence type="ECO:0000259" key="5">
    <source>
        <dbReference type="Pfam" id="PF08240"/>
    </source>
</evidence>
<dbReference type="InterPro" id="IPR036291">
    <property type="entry name" value="NAD(P)-bd_dom_sf"/>
</dbReference>
<dbReference type="AlphaFoldDB" id="A0A383BFX0"/>